<dbReference type="Gene3D" id="1.10.1660.10">
    <property type="match status" value="1"/>
</dbReference>
<gene>
    <name evidence="3" type="ORF">H4W81_004578</name>
</gene>
<dbReference type="EMBL" id="JADBEF010000001">
    <property type="protein sequence ID" value="MBE1561799.1"/>
    <property type="molecule type" value="Genomic_DNA"/>
</dbReference>
<dbReference type="Pfam" id="PF13411">
    <property type="entry name" value="MerR_1"/>
    <property type="match status" value="1"/>
</dbReference>
<protein>
    <submittedName>
        <fullName evidence="3">DNA-binding transcriptional MerR regulator</fullName>
    </submittedName>
</protein>
<feature type="region of interest" description="Disordered" evidence="1">
    <location>
        <begin position="1"/>
        <end position="34"/>
    </location>
</feature>
<comment type="caution">
    <text evidence="3">The sequence shown here is derived from an EMBL/GenBank/DDBJ whole genome shotgun (WGS) entry which is preliminary data.</text>
</comment>
<dbReference type="InterPro" id="IPR009061">
    <property type="entry name" value="DNA-bd_dom_put_sf"/>
</dbReference>
<evidence type="ECO:0000313" key="4">
    <source>
        <dbReference type="Proteomes" id="UP000661607"/>
    </source>
</evidence>
<keyword evidence="3" id="KW-0238">DNA-binding</keyword>
<proteinExistence type="predicted"/>
<sequence>MTAPGGMPEDTSGVAGGDQCAATPGDRFDDEDYPAYSMGGAAELLGVTPAFLRALGAARLIEPQRSAGGHRRYSRYQLRLAARARELVDQGTALEAACRIIVLEDQLAEALRINAALQQSQAQRPNAAR</sequence>
<dbReference type="SUPFAM" id="SSF46955">
    <property type="entry name" value="Putative DNA-binding domain"/>
    <property type="match status" value="1"/>
</dbReference>
<name>A0ABR9KIF1_9ACTN</name>
<keyword evidence="4" id="KW-1185">Reference proteome</keyword>
<accession>A0ABR9KIF1</accession>
<evidence type="ECO:0000313" key="3">
    <source>
        <dbReference type="EMBL" id="MBE1561799.1"/>
    </source>
</evidence>
<evidence type="ECO:0000256" key="1">
    <source>
        <dbReference type="SAM" id="MobiDB-lite"/>
    </source>
</evidence>
<dbReference type="GO" id="GO:0003677">
    <property type="term" value="F:DNA binding"/>
    <property type="evidence" value="ECO:0007669"/>
    <property type="project" value="UniProtKB-KW"/>
</dbReference>
<dbReference type="Proteomes" id="UP000661607">
    <property type="component" value="Unassembled WGS sequence"/>
</dbReference>
<evidence type="ECO:0000259" key="2">
    <source>
        <dbReference type="PROSITE" id="PS50937"/>
    </source>
</evidence>
<dbReference type="PROSITE" id="PS50937">
    <property type="entry name" value="HTH_MERR_2"/>
    <property type="match status" value="1"/>
</dbReference>
<dbReference type="InterPro" id="IPR000551">
    <property type="entry name" value="MerR-type_HTH_dom"/>
</dbReference>
<reference evidence="3 4" key="1">
    <citation type="submission" date="2020-10" db="EMBL/GenBank/DDBJ databases">
        <title>Sequencing the genomes of 1000 actinobacteria strains.</title>
        <authorList>
            <person name="Klenk H.-P."/>
        </authorList>
    </citation>
    <scope>NUCLEOTIDE SEQUENCE [LARGE SCALE GENOMIC DNA]</scope>
    <source>
        <strain evidence="3 4">DSM 43748</strain>
    </source>
</reference>
<feature type="domain" description="HTH merR-type" evidence="2">
    <location>
        <begin position="35"/>
        <end position="103"/>
    </location>
</feature>
<organism evidence="3 4">
    <name type="scientific">Nonomuraea africana</name>
    <dbReference type="NCBI Taxonomy" id="46171"/>
    <lineage>
        <taxon>Bacteria</taxon>
        <taxon>Bacillati</taxon>
        <taxon>Actinomycetota</taxon>
        <taxon>Actinomycetes</taxon>
        <taxon>Streptosporangiales</taxon>
        <taxon>Streptosporangiaceae</taxon>
        <taxon>Nonomuraea</taxon>
    </lineage>
</organism>
<dbReference type="SMART" id="SM00422">
    <property type="entry name" value="HTH_MERR"/>
    <property type="match status" value="1"/>
</dbReference>